<organism evidence="1 2">
    <name type="scientific">Leptospira borgpetersenii str. 200701203</name>
    <dbReference type="NCBI Taxonomy" id="1193007"/>
    <lineage>
        <taxon>Bacteria</taxon>
        <taxon>Pseudomonadati</taxon>
        <taxon>Spirochaetota</taxon>
        <taxon>Spirochaetia</taxon>
        <taxon>Leptospirales</taxon>
        <taxon>Leptospiraceae</taxon>
        <taxon>Leptospira</taxon>
    </lineage>
</organism>
<evidence type="ECO:0000313" key="2">
    <source>
        <dbReference type="Proteomes" id="UP000011783"/>
    </source>
</evidence>
<dbReference type="AlphaFoldDB" id="M3FFZ2"/>
<dbReference type="Proteomes" id="UP000011783">
    <property type="component" value="Unassembled WGS sequence"/>
</dbReference>
<accession>M3FFZ2</accession>
<proteinExistence type="predicted"/>
<dbReference type="EMBL" id="AKWO02000042">
    <property type="protein sequence ID" value="EMG00793.1"/>
    <property type="molecule type" value="Genomic_DNA"/>
</dbReference>
<sequence length="51" mass="6001">MKIRNEYNTIKCIQIIECFFLKNWNYKSGGLLGDVFLRCSSTQIKICQLII</sequence>
<comment type="caution">
    <text evidence="1">The sequence shown here is derived from an EMBL/GenBank/DDBJ whole genome shotgun (WGS) entry which is preliminary data.</text>
</comment>
<protein>
    <submittedName>
        <fullName evidence="1">Uncharacterized protein</fullName>
    </submittedName>
</protein>
<evidence type="ECO:0000313" key="1">
    <source>
        <dbReference type="EMBL" id="EMG00793.1"/>
    </source>
</evidence>
<gene>
    <name evidence="1" type="ORF">LEP1GSC123_0570</name>
</gene>
<name>M3FFZ2_LEPBO</name>
<reference evidence="1 2" key="1">
    <citation type="submission" date="2013-01" db="EMBL/GenBank/DDBJ databases">
        <authorList>
            <person name="Harkins D.M."/>
            <person name="Durkin A.S."/>
            <person name="Brinkac L.M."/>
            <person name="Haft D.H."/>
            <person name="Selengut J.D."/>
            <person name="Sanka R."/>
            <person name="DePew J."/>
            <person name="Purushe J."/>
            <person name="Picardeau M."/>
            <person name="Werts C."/>
            <person name="Goarant C."/>
            <person name="Vinetz J.M."/>
            <person name="Sutton G.G."/>
            <person name="Nierman W.C."/>
            <person name="Fouts D.E."/>
        </authorList>
    </citation>
    <scope>NUCLEOTIDE SEQUENCE [LARGE SCALE GENOMIC DNA]</scope>
    <source>
        <strain evidence="1 2">200701203</strain>
    </source>
</reference>
<dbReference type="BioCyc" id="LBOR1193007:G11KN-1296-MONOMER"/>